<dbReference type="SUPFAM" id="SSF56112">
    <property type="entry name" value="Protein kinase-like (PK-like)"/>
    <property type="match status" value="1"/>
</dbReference>
<dbReference type="Gene3D" id="1.10.510.10">
    <property type="entry name" value="Transferase(Phosphotransferase) domain 1"/>
    <property type="match status" value="2"/>
</dbReference>
<feature type="compositionally biased region" description="Low complexity" evidence="4">
    <location>
        <begin position="54"/>
        <end position="63"/>
    </location>
</feature>
<dbReference type="InterPro" id="IPR011009">
    <property type="entry name" value="Kinase-like_dom_sf"/>
</dbReference>
<dbReference type="Proteomes" id="UP000002258">
    <property type="component" value="Chromosome 3"/>
</dbReference>
<sequence length="899" mass="101586">MEIPLKSQPKVSTANFTADSAFPVDPLARTTPTPGAESDASSQLNSELLKVRRSNNPSNNSKNDSTDLTPLNSTAQLKSYKLSRRYSETEKNNFDSETGHRLYDDGKIRPQVLRNDSYRQDVYDLSRNNTYGTLMSENDPSRSRTQSPAKIYSRSHDEYMDGSSEGVLGLEDEYIPGLNFADLIYRWNKNISDQNLLYDLKQQTSNTSSTTSMTNTPSSRDASYLDLNQLHAQVAPQPIRLRNQTSSNMYSFSKLHDFMKLRPHSKGDERPSREPNLSTVTLTSSDDTTSNVDNDTDHKNKKQKSVINPATGDINYEWILSSLPPNFNDLPYSQRKKLVRSFSESIDYSQFSLFAKNYLQVKPGSSGSERTPRSAGIGSNNSSFARRPRMNSLNTVAGRLLARTSTSDLKRLSELNKPKVNVDEKGAIVMDHELGKVIGFGAWGTIRECTDRHGTVRAIKIVKSSYDYDGTPSPRSQSPSKADINSLKHSNPKVLEVFKKEINIWKELHHENILPLLKHLETDYAIFCITNRIYGGTLFELVSSWGIFNSGINSTSGPLEFSIESQQERLKKVILCTKQIVKALLYMHEEKGIVHGDLKLENVLVEEDSDKGYKMILCDFGMSKAYTSRISRKSSARYLPNNIFAMVDEDTLMMRSKSSNTTMRKPYQGGDSENTKNLNVAKDDSRIGLSNLMKPHGPSMQSVDLTPSQSSSRANWKEFDFRRKSNHKEDEGIDSDLPHSHIGSLPYASPELLSPSPPPLGPSADIWALGVLMYTMCVGKLPFQHQYEPRLRAIIFAGKYNREELRKACLLEWIFNEKAAKGDADEALPASLMIQSPSLVDLRRQQELVDLHQTWLKYKDSHEFQWLFDIITGCLEKDITKRWDLEMVSHCLEVHTPTK</sequence>
<dbReference type="GO" id="GO:0005524">
    <property type="term" value="F:ATP binding"/>
    <property type="evidence" value="ECO:0007669"/>
    <property type="project" value="UniProtKB-UniRule"/>
</dbReference>
<keyword evidence="2 3" id="KW-0067">ATP-binding</keyword>
<dbReference type="eggNOG" id="KOG0032">
    <property type="taxonomic scope" value="Eukaryota"/>
</dbReference>
<dbReference type="EMBL" id="CP000497">
    <property type="protein sequence ID" value="ABN65433.2"/>
    <property type="molecule type" value="Genomic_DNA"/>
</dbReference>
<dbReference type="InterPro" id="IPR008271">
    <property type="entry name" value="Ser/Thr_kinase_AS"/>
</dbReference>
<evidence type="ECO:0000256" key="2">
    <source>
        <dbReference type="ARBA" id="ARBA00022840"/>
    </source>
</evidence>
<keyword evidence="6" id="KW-0808">Transferase</keyword>
<dbReference type="KEGG" id="pic:PICST_76693"/>
<dbReference type="SMART" id="SM00220">
    <property type="entry name" value="S_TKc"/>
    <property type="match status" value="1"/>
</dbReference>
<feature type="region of interest" description="Disordered" evidence="4">
    <location>
        <begin position="363"/>
        <end position="387"/>
    </location>
</feature>
<feature type="region of interest" description="Disordered" evidence="4">
    <location>
        <begin position="657"/>
        <end position="711"/>
    </location>
</feature>
<dbReference type="GeneID" id="4837974"/>
<dbReference type="PIRSF" id="PIRSF000610">
    <property type="entry name" value="Ser/Thr_PK_YKL171w_prd"/>
    <property type="match status" value="1"/>
</dbReference>
<dbReference type="OMA" id="YAMYCLT"/>
<dbReference type="Pfam" id="PF00069">
    <property type="entry name" value="Pkinase"/>
    <property type="match status" value="2"/>
</dbReference>
<evidence type="ECO:0000313" key="7">
    <source>
        <dbReference type="Proteomes" id="UP000002258"/>
    </source>
</evidence>
<feature type="domain" description="Protein kinase" evidence="5">
    <location>
        <begin position="432"/>
        <end position="898"/>
    </location>
</feature>
<feature type="compositionally biased region" description="Basic and acidic residues" evidence="4">
    <location>
        <begin position="262"/>
        <end position="273"/>
    </location>
</feature>
<dbReference type="OrthoDB" id="4062651at2759"/>
<dbReference type="PROSITE" id="PS00107">
    <property type="entry name" value="PROTEIN_KINASE_ATP"/>
    <property type="match status" value="1"/>
</dbReference>
<keyword evidence="1 3" id="KW-0547">Nucleotide-binding</keyword>
<feature type="compositionally biased region" description="Polar residues" evidence="4">
    <location>
        <begin position="9"/>
        <end position="18"/>
    </location>
</feature>
<feature type="region of interest" description="Disordered" evidence="4">
    <location>
        <begin position="262"/>
        <end position="304"/>
    </location>
</feature>
<dbReference type="AlphaFoldDB" id="A3LRR1"/>
<reference evidence="6 7" key="1">
    <citation type="journal article" date="2007" name="Nat. Biotechnol.">
        <title>Genome sequence of the lignocellulose-bioconverting and xylose-fermenting yeast Pichia stipitis.</title>
        <authorList>
            <person name="Jeffries T.W."/>
            <person name="Grigoriev I.V."/>
            <person name="Grimwood J."/>
            <person name="Laplaza J.M."/>
            <person name="Aerts A."/>
            <person name="Salamov A."/>
            <person name="Schmutz J."/>
            <person name="Lindquist E."/>
            <person name="Dehal P."/>
            <person name="Shapiro H."/>
            <person name="Jin Y.S."/>
            <person name="Passoth V."/>
            <person name="Richardson P.M."/>
        </authorList>
    </citation>
    <scope>NUCLEOTIDE SEQUENCE [LARGE SCALE GENOMIC DNA]</scope>
    <source>
        <strain evidence="7">ATCC 58785 / CBS 6054 / NBRC 10063 / NRRL Y-11545</strain>
    </source>
</reference>
<dbReference type="PANTHER" id="PTHR24347">
    <property type="entry name" value="SERINE/THREONINE-PROTEIN KINASE"/>
    <property type="match status" value="1"/>
</dbReference>
<dbReference type="InterPro" id="IPR017441">
    <property type="entry name" value="Protein_kinase_ATP_BS"/>
</dbReference>
<dbReference type="GO" id="GO:0004672">
    <property type="term" value="F:protein kinase activity"/>
    <property type="evidence" value="ECO:0007669"/>
    <property type="project" value="InterPro"/>
</dbReference>
<dbReference type="RefSeq" id="XP_001383462.2">
    <property type="nucleotide sequence ID" value="XM_001383425.1"/>
</dbReference>
<feature type="binding site" evidence="3">
    <location>
        <position position="460"/>
    </location>
    <ligand>
        <name>ATP</name>
        <dbReference type="ChEBI" id="CHEBI:30616"/>
    </ligand>
</feature>
<feature type="compositionally biased region" description="Polar residues" evidence="4">
    <location>
        <begin position="699"/>
        <end position="711"/>
    </location>
</feature>
<dbReference type="PROSITE" id="PS00108">
    <property type="entry name" value="PROTEIN_KINASE_ST"/>
    <property type="match status" value="1"/>
</dbReference>
<feature type="compositionally biased region" description="Polar residues" evidence="4">
    <location>
        <begin position="66"/>
        <end position="77"/>
    </location>
</feature>
<name>A3LRR1_PICST</name>
<gene>
    <name evidence="6" type="primary">KKR1</name>
    <name evidence="6" type="ORF">PICST_76693</name>
</gene>
<protein>
    <submittedName>
        <fullName evidence="6">Ca2+/calmodulin-dependent protein kinase</fullName>
    </submittedName>
</protein>
<evidence type="ECO:0000259" key="5">
    <source>
        <dbReference type="PROSITE" id="PS50011"/>
    </source>
</evidence>
<dbReference type="PROSITE" id="PS50011">
    <property type="entry name" value="PROTEIN_KINASE_DOM"/>
    <property type="match status" value="1"/>
</dbReference>
<dbReference type="InterPro" id="IPR016241">
    <property type="entry name" value="Nnk1"/>
</dbReference>
<dbReference type="FunCoup" id="A3LRR1">
    <property type="interactions" value="253"/>
</dbReference>
<dbReference type="HOGENOM" id="CLU_010370_1_0_1"/>
<evidence type="ECO:0000256" key="4">
    <source>
        <dbReference type="SAM" id="MobiDB-lite"/>
    </source>
</evidence>
<dbReference type="InParanoid" id="A3LRR1"/>
<feature type="region of interest" description="Disordered" evidence="4">
    <location>
        <begin position="1"/>
        <end position="102"/>
    </location>
</feature>
<dbReference type="GO" id="GO:0030447">
    <property type="term" value="P:filamentous growth"/>
    <property type="evidence" value="ECO:0007669"/>
    <property type="project" value="UniProtKB-ARBA"/>
</dbReference>
<keyword evidence="7" id="KW-1185">Reference proteome</keyword>
<accession>A3LRR1</accession>
<evidence type="ECO:0000256" key="3">
    <source>
        <dbReference type="PROSITE-ProRule" id="PRU10141"/>
    </source>
</evidence>
<evidence type="ECO:0000256" key="1">
    <source>
        <dbReference type="ARBA" id="ARBA00022741"/>
    </source>
</evidence>
<proteinExistence type="predicted"/>
<dbReference type="STRING" id="322104.A3LRR1"/>
<feature type="compositionally biased region" description="Basic and acidic residues" evidence="4">
    <location>
        <begin position="85"/>
        <end position="102"/>
    </location>
</feature>
<organism evidence="6 7">
    <name type="scientific">Scheffersomyces stipitis (strain ATCC 58785 / CBS 6054 / NBRC 10063 / NRRL Y-11545)</name>
    <name type="common">Yeast</name>
    <name type="synonym">Pichia stipitis</name>
    <dbReference type="NCBI Taxonomy" id="322104"/>
    <lineage>
        <taxon>Eukaryota</taxon>
        <taxon>Fungi</taxon>
        <taxon>Dikarya</taxon>
        <taxon>Ascomycota</taxon>
        <taxon>Saccharomycotina</taxon>
        <taxon>Pichiomycetes</taxon>
        <taxon>Debaryomycetaceae</taxon>
        <taxon>Scheffersomyces</taxon>
    </lineage>
</organism>
<evidence type="ECO:0000313" key="6">
    <source>
        <dbReference type="EMBL" id="ABN65433.2"/>
    </source>
</evidence>
<feature type="compositionally biased region" description="Low complexity" evidence="4">
    <location>
        <begin position="277"/>
        <end position="293"/>
    </location>
</feature>
<dbReference type="InterPro" id="IPR000719">
    <property type="entry name" value="Prot_kinase_dom"/>
</dbReference>
<keyword evidence="6" id="KW-0418">Kinase</keyword>